<keyword evidence="3" id="KW-1185">Reference proteome</keyword>
<dbReference type="KEGG" id="ffu:CLAFUR5_01331"/>
<reference evidence="2" key="1">
    <citation type="submission" date="2021-12" db="EMBL/GenBank/DDBJ databases">
        <authorList>
            <person name="Zaccaron A."/>
            <person name="Stergiopoulos I."/>
        </authorList>
    </citation>
    <scope>NUCLEOTIDE SEQUENCE</scope>
    <source>
        <strain evidence="2">Race5_Kim</strain>
    </source>
</reference>
<feature type="region of interest" description="Disordered" evidence="1">
    <location>
        <begin position="1"/>
        <end position="24"/>
    </location>
</feature>
<evidence type="ECO:0000313" key="3">
    <source>
        <dbReference type="Proteomes" id="UP000756132"/>
    </source>
</evidence>
<feature type="compositionally biased region" description="Polar residues" evidence="1">
    <location>
        <begin position="121"/>
        <end position="133"/>
    </location>
</feature>
<dbReference type="RefSeq" id="XP_047756251.1">
    <property type="nucleotide sequence ID" value="XM_047900479.1"/>
</dbReference>
<dbReference type="OMA" id="NDDCADE"/>
<dbReference type="OrthoDB" id="4159838at2759"/>
<dbReference type="Proteomes" id="UP000756132">
    <property type="component" value="Chromosome 1"/>
</dbReference>
<gene>
    <name evidence="2" type="ORF">CLAFUR5_01331</name>
</gene>
<dbReference type="EMBL" id="CP090163">
    <property type="protein sequence ID" value="UJO11885.1"/>
    <property type="molecule type" value="Genomic_DNA"/>
</dbReference>
<evidence type="ECO:0000256" key="1">
    <source>
        <dbReference type="SAM" id="MobiDB-lite"/>
    </source>
</evidence>
<accession>A0A9Q8L6R2</accession>
<name>A0A9Q8L6R2_PASFU</name>
<sequence>MSYTQYLSQHGHLDSQAGTKRKRANQDASIEEEIAWTAARCNRLLRSITSRLNTLRRIHKLGPNHLESQAPRRPEQQAGKSGKASSDHWSTKDPVWLPGGQKSHGQTYAAKSRRVKPKPQARSTSHDSASSAFPTPFVKRMGALRCDKENANPDVATSPTKVQARMRKSMKLPVKPASSAQEAEQGLESALDNLLRQTQQEHRPAASGTRSLFASCLRRVPAYINLDSGRSDDEGSDEDDESDIYQYLESLGTKVGAGWSGLREVVWSHGVQLISDAIRQGLLSEDVVQRLSKTCSPYGAASAGQDFSASLVWHQKSIKSLQRLGSFSRQHGLGSSKYRALQAFVQYEPVNLGKLCDLPGFWNDLLGALTGPAGYEALRLLHACMEATQQLSATGRVKPRITSQIRGALIKLSVMATAGALLPQPVHDRLALSEIMLQLAVEQVISPPQGSRQRSPGYFMGSPVFCGQVLLALDPGASADIGTALEGYLEVTSRGICHSRFQDELVDFASEFAEDLVALGAFIDNDIADMFLRRASDVVERGCPATSLLRRVSTQVITVLKQSKEDVDEVLLQQYLGTLYHQPEHRAILKTPLRGSRPSRFRWEAGLCEWVAATPYRFARGRPLADEALDAAEGPSSRYAEDSYPSPDTMADFSPDVLAMSQPAKKRARWKSVSPMELSPVAEKPLKTAWIVIPRLKPAKRRTSGRLLAREEADTLDELCM</sequence>
<feature type="region of interest" description="Disordered" evidence="1">
    <location>
        <begin position="62"/>
        <end position="136"/>
    </location>
</feature>
<organism evidence="2 3">
    <name type="scientific">Passalora fulva</name>
    <name type="common">Tomato leaf mold</name>
    <name type="synonym">Cladosporium fulvum</name>
    <dbReference type="NCBI Taxonomy" id="5499"/>
    <lineage>
        <taxon>Eukaryota</taxon>
        <taxon>Fungi</taxon>
        <taxon>Dikarya</taxon>
        <taxon>Ascomycota</taxon>
        <taxon>Pezizomycotina</taxon>
        <taxon>Dothideomycetes</taxon>
        <taxon>Dothideomycetidae</taxon>
        <taxon>Mycosphaerellales</taxon>
        <taxon>Mycosphaerellaceae</taxon>
        <taxon>Fulvia</taxon>
    </lineage>
</organism>
<protein>
    <submittedName>
        <fullName evidence="2">Uncharacterized protein</fullName>
    </submittedName>
</protein>
<proteinExistence type="predicted"/>
<dbReference type="GeneID" id="71981209"/>
<evidence type="ECO:0000313" key="2">
    <source>
        <dbReference type="EMBL" id="UJO11885.1"/>
    </source>
</evidence>
<reference evidence="2" key="2">
    <citation type="journal article" date="2022" name="Microb. Genom.">
        <title>A chromosome-scale genome assembly of the tomato pathogen Cladosporium fulvum reveals a compartmentalized genome architecture and the presence of a dispensable chromosome.</title>
        <authorList>
            <person name="Zaccaron A.Z."/>
            <person name="Chen L.H."/>
            <person name="Samaras A."/>
            <person name="Stergiopoulos I."/>
        </authorList>
    </citation>
    <scope>NUCLEOTIDE SEQUENCE</scope>
    <source>
        <strain evidence="2">Race5_Kim</strain>
    </source>
</reference>
<dbReference type="AlphaFoldDB" id="A0A9Q8L6R2"/>